<sequence>MVKTSNHTPNRAVVCHKAIEEWNSIKKKSVEEIDDIIWNYIATPINLYDIQSMRYKRSVPTKESNPLPPAIHSIDPIPEIPPNASAQRRAADAIQIAKKKFMNISKFITSQVMLRFTRICTKK</sequence>
<comment type="caution">
    <text evidence="2">The sequence shown here is derived from an EMBL/GenBank/DDBJ whole genome shotgun (WGS) entry which is preliminary data.</text>
</comment>
<evidence type="ECO:0000313" key="2">
    <source>
        <dbReference type="EMBL" id="PKY54403.1"/>
    </source>
</evidence>
<feature type="region of interest" description="Disordered" evidence="1">
    <location>
        <begin position="59"/>
        <end position="85"/>
    </location>
</feature>
<gene>
    <name evidence="2" type="ORF">RhiirA4_473202</name>
</gene>
<accession>A0A2I1H694</accession>
<reference evidence="2 3" key="1">
    <citation type="submission" date="2015-10" db="EMBL/GenBank/DDBJ databases">
        <title>Genome analyses suggest a sexual origin of heterokaryosis in a supposedly ancient asexual fungus.</title>
        <authorList>
            <person name="Ropars J."/>
            <person name="Sedzielewska K."/>
            <person name="Noel J."/>
            <person name="Charron P."/>
            <person name="Farinelli L."/>
            <person name="Marton T."/>
            <person name="Kruger M."/>
            <person name="Pelin A."/>
            <person name="Brachmann A."/>
            <person name="Corradi N."/>
        </authorList>
    </citation>
    <scope>NUCLEOTIDE SEQUENCE [LARGE SCALE GENOMIC DNA]</scope>
    <source>
        <strain evidence="2 3">A4</strain>
    </source>
</reference>
<dbReference type="AlphaFoldDB" id="A0A2I1H694"/>
<proteinExistence type="predicted"/>
<dbReference type="Proteomes" id="UP000234323">
    <property type="component" value="Unassembled WGS sequence"/>
</dbReference>
<evidence type="ECO:0000256" key="1">
    <source>
        <dbReference type="SAM" id="MobiDB-lite"/>
    </source>
</evidence>
<keyword evidence="3" id="KW-1185">Reference proteome</keyword>
<evidence type="ECO:0000313" key="3">
    <source>
        <dbReference type="Proteomes" id="UP000234323"/>
    </source>
</evidence>
<organism evidence="2 3">
    <name type="scientific">Rhizophagus irregularis</name>
    <dbReference type="NCBI Taxonomy" id="588596"/>
    <lineage>
        <taxon>Eukaryota</taxon>
        <taxon>Fungi</taxon>
        <taxon>Fungi incertae sedis</taxon>
        <taxon>Mucoromycota</taxon>
        <taxon>Glomeromycotina</taxon>
        <taxon>Glomeromycetes</taxon>
        <taxon>Glomerales</taxon>
        <taxon>Glomeraceae</taxon>
        <taxon>Rhizophagus</taxon>
    </lineage>
</organism>
<name>A0A2I1H694_9GLOM</name>
<protein>
    <submittedName>
        <fullName evidence="2">Uncharacterized protein</fullName>
    </submittedName>
</protein>
<dbReference type="EMBL" id="LLXI01001602">
    <property type="protein sequence ID" value="PKY54403.1"/>
    <property type="molecule type" value="Genomic_DNA"/>
</dbReference>